<evidence type="ECO:0008006" key="4">
    <source>
        <dbReference type="Google" id="ProtNLM"/>
    </source>
</evidence>
<feature type="transmembrane region" description="Helical" evidence="1">
    <location>
        <begin position="139"/>
        <end position="158"/>
    </location>
</feature>
<dbReference type="Gene3D" id="1.20.1250.20">
    <property type="entry name" value="MFS general substrate transporter like domains"/>
    <property type="match status" value="1"/>
</dbReference>
<accession>A0A4U1B9K5</accession>
<name>A0A4U1B9K5_9GAMM</name>
<sequence length="428" mass="48113">MRIFTHVHPGEGKSTLMLAGYAYLLMLLYYILKPIREALILSEHTAEVRSYSIALQALILIIVVPLYGSFIRGKGADKILAKVSLIIALSLLLFWLLYLFRLPVSIPFYVWLGVINVLLIAQFWAYAADIHTSDEGKRLFAFIVAGAATGALTGAQISNRLFALIGAEGLMLLAAVLLLATIWLPSLVAMPSQKQRGLSHRMPSLKAGFDTFFHSRYLLVIAGFVMLLNCVNTTGEYILAKWVYQYAQQAQDPQVFVGKFYGNYYSWVNLLSMLIQLLLVSRILQWIHVHGAILILPVLAFIGYGVATFFPIFTLFYLIKIAENSVDYSLQNTARHALFLPLNQQQIYEGKTVIDALCWRLGDLLHVGIVVVGFHMFELDYYQFAAVNLTLSLLWIVIALKLAKQHKQLIKDESANHHAKALTAYRDA</sequence>
<dbReference type="SUPFAM" id="SSF103473">
    <property type="entry name" value="MFS general substrate transporter"/>
    <property type="match status" value="1"/>
</dbReference>
<protein>
    <recommendedName>
        <fullName evidence="4">MFS transporter</fullName>
    </recommendedName>
</protein>
<dbReference type="OrthoDB" id="199378at2"/>
<dbReference type="RefSeq" id="WP_136734512.1">
    <property type="nucleotide sequence ID" value="NZ_SWDB01000004.1"/>
</dbReference>
<feature type="transmembrane region" description="Helical" evidence="1">
    <location>
        <begin position="293"/>
        <end position="319"/>
    </location>
</feature>
<keyword evidence="3" id="KW-1185">Reference proteome</keyword>
<dbReference type="PANTHER" id="PTHR43596:SF1">
    <property type="entry name" value="ADP,ATP CARRIER PROTEIN"/>
    <property type="match status" value="1"/>
</dbReference>
<dbReference type="EMBL" id="SWDB01000004">
    <property type="protein sequence ID" value="TKB47162.1"/>
    <property type="molecule type" value="Genomic_DNA"/>
</dbReference>
<feature type="transmembrane region" description="Helical" evidence="1">
    <location>
        <begin position="264"/>
        <end position="281"/>
    </location>
</feature>
<dbReference type="PANTHER" id="PTHR43596">
    <property type="entry name" value="ADP,ATP CARRIER PROTEIN"/>
    <property type="match status" value="1"/>
</dbReference>
<organism evidence="2 3">
    <name type="scientific">Thalassotalea mangrovi</name>
    <dbReference type="NCBI Taxonomy" id="2572245"/>
    <lineage>
        <taxon>Bacteria</taxon>
        <taxon>Pseudomonadati</taxon>
        <taxon>Pseudomonadota</taxon>
        <taxon>Gammaproteobacteria</taxon>
        <taxon>Alteromonadales</taxon>
        <taxon>Colwelliaceae</taxon>
        <taxon>Thalassotalea</taxon>
    </lineage>
</organism>
<evidence type="ECO:0000313" key="3">
    <source>
        <dbReference type="Proteomes" id="UP000307999"/>
    </source>
</evidence>
<feature type="transmembrane region" description="Helical" evidence="1">
    <location>
        <begin position="106"/>
        <end position="127"/>
    </location>
</feature>
<dbReference type="InterPro" id="IPR036259">
    <property type="entry name" value="MFS_trans_sf"/>
</dbReference>
<feature type="transmembrane region" description="Helical" evidence="1">
    <location>
        <begin position="79"/>
        <end position="100"/>
    </location>
</feature>
<keyword evidence="1" id="KW-0472">Membrane</keyword>
<reference evidence="2 3" key="1">
    <citation type="submission" date="2019-04" db="EMBL/GenBank/DDBJ databases">
        <title>Thalassotalea guangxiensis sp. nov., isolated from sediment of the coastal wetland.</title>
        <authorList>
            <person name="Zheng S."/>
            <person name="Zhang D."/>
        </authorList>
    </citation>
    <scope>NUCLEOTIDE SEQUENCE [LARGE SCALE GENOMIC DNA]</scope>
    <source>
        <strain evidence="2 3">ZS-4</strain>
    </source>
</reference>
<feature type="transmembrane region" description="Helical" evidence="1">
    <location>
        <begin position="381"/>
        <end position="403"/>
    </location>
</feature>
<dbReference type="Proteomes" id="UP000307999">
    <property type="component" value="Unassembled WGS sequence"/>
</dbReference>
<keyword evidence="1" id="KW-1133">Transmembrane helix</keyword>
<dbReference type="AlphaFoldDB" id="A0A4U1B9K5"/>
<keyword evidence="1" id="KW-0812">Transmembrane</keyword>
<comment type="caution">
    <text evidence="2">The sequence shown here is derived from an EMBL/GenBank/DDBJ whole genome shotgun (WGS) entry which is preliminary data.</text>
</comment>
<gene>
    <name evidence="2" type="ORF">E8M12_02565</name>
</gene>
<feature type="transmembrane region" description="Helical" evidence="1">
    <location>
        <begin position="51"/>
        <end position="67"/>
    </location>
</feature>
<feature type="transmembrane region" description="Helical" evidence="1">
    <location>
        <begin position="170"/>
        <end position="190"/>
    </location>
</feature>
<evidence type="ECO:0000256" key="1">
    <source>
        <dbReference type="SAM" id="Phobius"/>
    </source>
</evidence>
<proteinExistence type="predicted"/>
<evidence type="ECO:0000313" key="2">
    <source>
        <dbReference type="EMBL" id="TKB47162.1"/>
    </source>
</evidence>
<feature type="transmembrane region" description="Helical" evidence="1">
    <location>
        <begin position="12"/>
        <end position="31"/>
    </location>
</feature>